<dbReference type="Pfam" id="PF09837">
    <property type="entry name" value="DUF2064"/>
    <property type="match status" value="1"/>
</dbReference>
<dbReference type="PANTHER" id="PTHR36529">
    <property type="entry name" value="SLL1095 PROTEIN"/>
    <property type="match status" value="1"/>
</dbReference>
<reference evidence="1 2" key="1">
    <citation type="submission" date="2019-06" db="EMBL/GenBank/DDBJ databases">
        <title>Persicimonas caeni gen. nov., sp. nov., a predatory bacterium isolated from solar saltern.</title>
        <authorList>
            <person name="Wang S."/>
        </authorList>
    </citation>
    <scope>NUCLEOTIDE SEQUENCE [LARGE SCALE GENOMIC DNA]</scope>
    <source>
        <strain evidence="1 2">YN101</strain>
    </source>
</reference>
<keyword evidence="1" id="KW-0808">Transferase</keyword>
<dbReference type="OrthoDB" id="9798250at2"/>
<gene>
    <name evidence="1" type="ORF">FIV42_28365</name>
</gene>
<proteinExistence type="predicted"/>
<dbReference type="GO" id="GO:0016740">
    <property type="term" value="F:transferase activity"/>
    <property type="evidence" value="ECO:0007669"/>
    <property type="project" value="UniProtKB-KW"/>
</dbReference>
<protein>
    <submittedName>
        <fullName evidence="1">Glycosyltransferase</fullName>
    </submittedName>
</protein>
<dbReference type="EMBL" id="CP041186">
    <property type="protein sequence ID" value="QDG54517.1"/>
    <property type="molecule type" value="Genomic_DNA"/>
</dbReference>
<dbReference type="PANTHER" id="PTHR36529:SF1">
    <property type="entry name" value="GLYCOSYLTRANSFERASE"/>
    <property type="match status" value="1"/>
</dbReference>
<accession>A0A4Y6Q2W0</accession>
<evidence type="ECO:0000313" key="2">
    <source>
        <dbReference type="Proteomes" id="UP000315995"/>
    </source>
</evidence>
<dbReference type="Proteomes" id="UP000315995">
    <property type="component" value="Chromosome"/>
</dbReference>
<dbReference type="RefSeq" id="WP_141200961.1">
    <property type="nucleotide sequence ID" value="NZ_CP041186.1"/>
</dbReference>
<organism evidence="1 2">
    <name type="scientific">Persicimonas caeni</name>
    <dbReference type="NCBI Taxonomy" id="2292766"/>
    <lineage>
        <taxon>Bacteria</taxon>
        <taxon>Deltaproteobacteria</taxon>
        <taxon>Bradymonadales</taxon>
        <taxon>Bradymonadaceae</taxon>
        <taxon>Persicimonas</taxon>
    </lineage>
</organism>
<dbReference type="InterPro" id="IPR029044">
    <property type="entry name" value="Nucleotide-diphossugar_trans"/>
</dbReference>
<sequence length="246" mass="27454">MSGQLHAVTVAVFAKAPRQGRVKTRLAADLGDERAVAAYECFLADIASMLSTLESELGCAVSTVLAYAGEPEHDGFDVFRDAGFAFMAQGEGDLGARLTRVTNGCFERGAERLLIIGTDSPTLGPQHFRQALDCLERSDVALGPSFDGGYYLIGLREAHTAVFEQIDWSTGRVFGQTVRRCRESSLLCEALEFWYDVDTFDDLKLLQTHLFDYLRYRKPTIANRTAEFIEKLVKEGIFRRRPDNHD</sequence>
<dbReference type="SUPFAM" id="SSF53448">
    <property type="entry name" value="Nucleotide-diphospho-sugar transferases"/>
    <property type="match status" value="1"/>
</dbReference>
<dbReference type="Gene3D" id="3.90.550.10">
    <property type="entry name" value="Spore Coat Polysaccharide Biosynthesis Protein SpsA, Chain A"/>
    <property type="match status" value="1"/>
</dbReference>
<name>A0A4Y6Q2W0_PERCE</name>
<evidence type="ECO:0000313" key="1">
    <source>
        <dbReference type="EMBL" id="QDG54517.1"/>
    </source>
</evidence>
<dbReference type="NCBIfam" id="TIGR04282">
    <property type="entry name" value="glyco_like_cofC"/>
    <property type="match status" value="1"/>
</dbReference>
<dbReference type="AlphaFoldDB" id="A0A4Y6Q2W0"/>
<keyword evidence="2" id="KW-1185">Reference proteome</keyword>
<accession>A0A5B8YEY8</accession>
<dbReference type="InterPro" id="IPR018641">
    <property type="entry name" value="Trfase_1_rSAM/seldom-assoc"/>
</dbReference>